<dbReference type="Pfam" id="PF24175">
    <property type="entry name" value="SU10_adaptor"/>
    <property type="match status" value="1"/>
</dbReference>
<dbReference type="InterPro" id="IPR056209">
    <property type="entry name" value="SU10_adaptor"/>
</dbReference>
<sequence>MASTTLSLMNKVLRGLRQFGLLIDTGETATTDDYLLMILQFLNEAKEEIEESGWSWHSLRQTVTLTLASSTVEYDIEIAGQADVDTNDRTRLLYENTNNGQSVTGFYTGHSSQPLVFNTTTSDEYRLREITIERMERLHFTDADETGQPQEFSLWSDGDSIKMKVWPIPDATYTLKLRMYIPQAELASDSLTATTLSVPQRPVWMLALFKANQERGEELGKEGSALHRAYLDAHGSAVGKEQTQADQTVFL</sequence>
<accession>A0A0F8YA37</accession>
<evidence type="ECO:0000313" key="1">
    <source>
        <dbReference type="EMBL" id="KKK50944.1"/>
    </source>
</evidence>
<name>A0A0F8YA37_9ZZZZ</name>
<gene>
    <name evidence="1" type="ORF">LCGC14_3119950</name>
</gene>
<organism evidence="1">
    <name type="scientific">marine sediment metagenome</name>
    <dbReference type="NCBI Taxonomy" id="412755"/>
    <lineage>
        <taxon>unclassified sequences</taxon>
        <taxon>metagenomes</taxon>
        <taxon>ecological metagenomes</taxon>
    </lineage>
</organism>
<comment type="caution">
    <text evidence="1">The sequence shown here is derived from an EMBL/GenBank/DDBJ whole genome shotgun (WGS) entry which is preliminary data.</text>
</comment>
<proteinExistence type="predicted"/>
<feature type="non-terminal residue" evidence="1">
    <location>
        <position position="251"/>
    </location>
</feature>
<protein>
    <submittedName>
        <fullName evidence="1">Uncharacterized protein</fullName>
    </submittedName>
</protein>
<dbReference type="AlphaFoldDB" id="A0A0F8YA37"/>
<dbReference type="EMBL" id="LAZR01067763">
    <property type="protein sequence ID" value="KKK50944.1"/>
    <property type="molecule type" value="Genomic_DNA"/>
</dbReference>
<reference evidence="1" key="1">
    <citation type="journal article" date="2015" name="Nature">
        <title>Complex archaea that bridge the gap between prokaryotes and eukaryotes.</title>
        <authorList>
            <person name="Spang A."/>
            <person name="Saw J.H."/>
            <person name="Jorgensen S.L."/>
            <person name="Zaremba-Niedzwiedzka K."/>
            <person name="Martijn J."/>
            <person name="Lind A.E."/>
            <person name="van Eijk R."/>
            <person name="Schleper C."/>
            <person name="Guy L."/>
            <person name="Ettema T.J."/>
        </authorList>
    </citation>
    <scope>NUCLEOTIDE SEQUENCE</scope>
</reference>